<dbReference type="RefSeq" id="WP_306847782.1">
    <property type="nucleotide sequence ID" value="NZ_JAUSSK010000001.1"/>
</dbReference>
<gene>
    <name evidence="2" type="ORF">J2T07_000994</name>
</gene>
<feature type="signal peptide" evidence="1">
    <location>
        <begin position="1"/>
        <end position="26"/>
    </location>
</feature>
<accession>A0ABT9SV20</accession>
<evidence type="ECO:0000256" key="1">
    <source>
        <dbReference type="SAM" id="SignalP"/>
    </source>
</evidence>
<evidence type="ECO:0000313" key="2">
    <source>
        <dbReference type="EMBL" id="MDQ0008835.1"/>
    </source>
</evidence>
<proteinExistence type="predicted"/>
<protein>
    <recommendedName>
        <fullName evidence="4">Halovibrin HvnA</fullName>
    </recommendedName>
</protein>
<name>A0ABT9SV20_9GAMM</name>
<keyword evidence="3" id="KW-1185">Reference proteome</keyword>
<organism evidence="2 3">
    <name type="scientific">Luteibacter jiangsuensis</name>
    <dbReference type="NCBI Taxonomy" id="637577"/>
    <lineage>
        <taxon>Bacteria</taxon>
        <taxon>Pseudomonadati</taxon>
        <taxon>Pseudomonadota</taxon>
        <taxon>Gammaproteobacteria</taxon>
        <taxon>Lysobacterales</taxon>
        <taxon>Rhodanobacteraceae</taxon>
        <taxon>Luteibacter</taxon>
    </lineage>
</organism>
<keyword evidence="1" id="KW-0732">Signal</keyword>
<sequence length="319" mass="33833">MDVMTLRAWRALCCLLLALLTACASAPPHLPTPQPPSAASVLSRGVVAPQNTNDEEGRNMALLFQGLYALTPADCGSGRPAFHCSGVLLRGGQYSAAFGVWNPNPNSPKVGGVSFSWLRQDAKFGKLAFGYDAGFLFVPKDYQGTFPYYPIEVLCAYPIDANSDARGSFGCGANVRHPATSGPCQAQGITTTAAWLSHYRLVTDYPNSHQCGFTTKTGTPGASTMFALLPSTMSGLGTLSFQTQNELIVAEWPQNIVGTIPLAAFFYAGGGTGLPSAQGMQRDFIRAGGPWRPILRMTLPANASAHATFEYVSGEQAVP</sequence>
<evidence type="ECO:0008006" key="4">
    <source>
        <dbReference type="Google" id="ProtNLM"/>
    </source>
</evidence>
<evidence type="ECO:0000313" key="3">
    <source>
        <dbReference type="Proteomes" id="UP001237737"/>
    </source>
</evidence>
<dbReference type="PROSITE" id="PS51257">
    <property type="entry name" value="PROKAR_LIPOPROTEIN"/>
    <property type="match status" value="1"/>
</dbReference>
<feature type="chain" id="PRO_5047178533" description="Halovibrin HvnA" evidence="1">
    <location>
        <begin position="27"/>
        <end position="319"/>
    </location>
</feature>
<dbReference type="EMBL" id="JAUSSK010000001">
    <property type="protein sequence ID" value="MDQ0008835.1"/>
    <property type="molecule type" value="Genomic_DNA"/>
</dbReference>
<comment type="caution">
    <text evidence="2">The sequence shown here is derived from an EMBL/GenBank/DDBJ whole genome shotgun (WGS) entry which is preliminary data.</text>
</comment>
<dbReference type="Proteomes" id="UP001237737">
    <property type="component" value="Unassembled WGS sequence"/>
</dbReference>
<reference evidence="2 3" key="1">
    <citation type="submission" date="2023-07" db="EMBL/GenBank/DDBJ databases">
        <title>Sorghum-associated microbial communities from plants grown in Nebraska, USA.</title>
        <authorList>
            <person name="Schachtman D."/>
        </authorList>
    </citation>
    <scope>NUCLEOTIDE SEQUENCE [LARGE SCALE GENOMIC DNA]</scope>
    <source>
        <strain evidence="2 3">CC60</strain>
    </source>
</reference>